<dbReference type="NCBIfam" id="TIGR02595">
    <property type="entry name" value="PEP_CTERM"/>
    <property type="match status" value="1"/>
</dbReference>
<feature type="signal peptide" evidence="1">
    <location>
        <begin position="1"/>
        <end position="25"/>
    </location>
</feature>
<evidence type="ECO:0000313" key="4">
    <source>
        <dbReference type="Proteomes" id="UP001063350"/>
    </source>
</evidence>
<dbReference type="Pfam" id="PF07589">
    <property type="entry name" value="PEP-CTERM"/>
    <property type="match status" value="1"/>
</dbReference>
<dbReference type="RefSeq" id="WP_267928246.1">
    <property type="nucleotide sequence ID" value="NZ_AP024233.1"/>
</dbReference>
<proteinExistence type="predicted"/>
<keyword evidence="1" id="KW-0732">Signal</keyword>
<sequence>MKKMFLTSAVLAIAGVGLVAGSAMALGFSSTGYVDPNYNDSWDSTSLTGTALFEFYIDETWPQVNRVTIELDDDIFTGITASDFTVLNPSGWTTSVYTGTSGNVFDVSLAGVLATSTNDPIQITFDYTLLDEDMYDNASEGVPGGWDWDEGQAWGLAYTLDYGFYTPHPLTGSPVFVALDTSGGSTAPVPEPATMLLFGTGLAGLAGVVRKKRKNS</sequence>
<reference evidence="3" key="1">
    <citation type="submission" date="2020-12" db="EMBL/GenBank/DDBJ databases">
        <title>Desulfobium dissulfuricans gen. nov., sp. nov., a novel mesophilic, sulfate-reducing bacterium isolated from a deep-sea hydrothermal vent.</title>
        <authorList>
            <person name="Hashimoto Y."/>
            <person name="Tame A."/>
            <person name="Sawayama S."/>
            <person name="Miyazaki J."/>
            <person name="Takai K."/>
            <person name="Nakagawa S."/>
        </authorList>
    </citation>
    <scope>NUCLEOTIDE SEQUENCE</scope>
    <source>
        <strain evidence="3">GF1</strain>
    </source>
</reference>
<gene>
    <name evidence="3" type="ORF">GF1_07190</name>
</gene>
<protein>
    <recommendedName>
        <fullName evidence="2">Ice-binding protein C-terminal domain-containing protein</fullName>
    </recommendedName>
</protein>
<organism evidence="3 4">
    <name type="scientific">Desulfolithobacter dissulfuricans</name>
    <dbReference type="NCBI Taxonomy" id="2795293"/>
    <lineage>
        <taxon>Bacteria</taxon>
        <taxon>Pseudomonadati</taxon>
        <taxon>Thermodesulfobacteriota</taxon>
        <taxon>Desulfobulbia</taxon>
        <taxon>Desulfobulbales</taxon>
        <taxon>Desulfobulbaceae</taxon>
        <taxon>Desulfolithobacter</taxon>
    </lineage>
</organism>
<dbReference type="Proteomes" id="UP001063350">
    <property type="component" value="Chromosome"/>
</dbReference>
<accession>A0A915TYX4</accession>
<evidence type="ECO:0000256" key="1">
    <source>
        <dbReference type="SAM" id="SignalP"/>
    </source>
</evidence>
<dbReference type="EMBL" id="AP024233">
    <property type="protein sequence ID" value="BCO08343.1"/>
    <property type="molecule type" value="Genomic_DNA"/>
</dbReference>
<name>A0A915TYX4_9BACT</name>
<dbReference type="InterPro" id="IPR013424">
    <property type="entry name" value="Ice-binding_C"/>
</dbReference>
<dbReference type="AlphaFoldDB" id="A0A915TYX4"/>
<evidence type="ECO:0000313" key="3">
    <source>
        <dbReference type="EMBL" id="BCO08343.1"/>
    </source>
</evidence>
<evidence type="ECO:0000259" key="2">
    <source>
        <dbReference type="Pfam" id="PF07589"/>
    </source>
</evidence>
<keyword evidence="4" id="KW-1185">Reference proteome</keyword>
<feature type="chain" id="PRO_5036719586" description="Ice-binding protein C-terminal domain-containing protein" evidence="1">
    <location>
        <begin position="26"/>
        <end position="216"/>
    </location>
</feature>
<dbReference type="KEGG" id="ddu:GF1_07190"/>
<feature type="domain" description="Ice-binding protein C-terminal" evidence="2">
    <location>
        <begin position="188"/>
        <end position="211"/>
    </location>
</feature>